<evidence type="ECO:0000256" key="1">
    <source>
        <dbReference type="PROSITE-ProRule" id="PRU00047"/>
    </source>
</evidence>
<evidence type="ECO:0000259" key="3">
    <source>
        <dbReference type="PROSITE" id="PS50158"/>
    </source>
</evidence>
<dbReference type="WBParaSite" id="Minc3s08121g41920">
    <property type="protein sequence ID" value="Minc3s08121g41920"/>
    <property type="gene ID" value="Minc3s08121g41920"/>
</dbReference>
<keyword evidence="4" id="KW-1185">Reference proteome</keyword>
<dbReference type="SMART" id="SM00343">
    <property type="entry name" value="ZnF_C2HC"/>
    <property type="match status" value="1"/>
</dbReference>
<keyword evidence="1" id="KW-0479">Metal-binding</keyword>
<evidence type="ECO:0000313" key="5">
    <source>
        <dbReference type="WBParaSite" id="Minc3s08121g41920"/>
    </source>
</evidence>
<dbReference type="GO" id="GO:0019899">
    <property type="term" value="F:enzyme binding"/>
    <property type="evidence" value="ECO:0007669"/>
    <property type="project" value="UniProtKB-ARBA"/>
</dbReference>
<dbReference type="PROSITE" id="PS50158">
    <property type="entry name" value="ZF_CCHC"/>
    <property type="match status" value="1"/>
</dbReference>
<dbReference type="GO" id="GO:0003676">
    <property type="term" value="F:nucleic acid binding"/>
    <property type="evidence" value="ECO:0007669"/>
    <property type="project" value="InterPro"/>
</dbReference>
<keyword evidence="1" id="KW-0862">Zinc</keyword>
<dbReference type="InterPro" id="IPR001878">
    <property type="entry name" value="Znf_CCHC"/>
</dbReference>
<evidence type="ECO:0000313" key="4">
    <source>
        <dbReference type="Proteomes" id="UP000887563"/>
    </source>
</evidence>
<feature type="compositionally biased region" description="Basic and acidic residues" evidence="2">
    <location>
        <begin position="274"/>
        <end position="286"/>
    </location>
</feature>
<dbReference type="InterPro" id="IPR036875">
    <property type="entry name" value="Znf_CCHC_sf"/>
</dbReference>
<name>A0A914NMU7_MELIC</name>
<reference evidence="5" key="1">
    <citation type="submission" date="2022-11" db="UniProtKB">
        <authorList>
            <consortium name="WormBaseParasite"/>
        </authorList>
    </citation>
    <scope>IDENTIFICATION</scope>
</reference>
<sequence>MVSDPFLNNGVFIENFDGNPTKSFTKWSEKFLDVLSLVTTPLTEQQKLVRLRFYLSGQARNTFDMMIPAPLNLSGAINYLKTKFENVNTKIIARQKLSNCRQASGESVFDFANRLTDLVRTAYVGENEHTIQNTLLYEFLDRLEPELKFQVKSQRPAEYTIAYELALNFELLLAEKRSATSIYTSELKDEFEALSFQRKGNTKTCFNCRSPNHLVRDCPEKKSGNSRGKQTCRSRAYYNSRYGNRNKNDQRLENENINKEYNYSYTRYRDYNGDNRSWRRTSKEDYDNLSDSSSSRSSSRESSKFGLNRELSPQFRRGSTRIWATSPEY</sequence>
<dbReference type="Proteomes" id="UP000887563">
    <property type="component" value="Unplaced"/>
</dbReference>
<dbReference type="SUPFAM" id="SSF57756">
    <property type="entry name" value="Retrovirus zinc finger-like domains"/>
    <property type="match status" value="1"/>
</dbReference>
<organism evidence="4 5">
    <name type="scientific">Meloidogyne incognita</name>
    <name type="common">Southern root-knot nematode worm</name>
    <name type="synonym">Oxyuris incognita</name>
    <dbReference type="NCBI Taxonomy" id="6306"/>
    <lineage>
        <taxon>Eukaryota</taxon>
        <taxon>Metazoa</taxon>
        <taxon>Ecdysozoa</taxon>
        <taxon>Nematoda</taxon>
        <taxon>Chromadorea</taxon>
        <taxon>Rhabditida</taxon>
        <taxon>Tylenchina</taxon>
        <taxon>Tylenchomorpha</taxon>
        <taxon>Tylenchoidea</taxon>
        <taxon>Meloidogynidae</taxon>
        <taxon>Meloidogyninae</taxon>
        <taxon>Meloidogyne</taxon>
        <taxon>Meloidogyne incognita group</taxon>
    </lineage>
</organism>
<protein>
    <submittedName>
        <fullName evidence="5">CCHC-type domain-containing protein</fullName>
    </submittedName>
</protein>
<accession>A0A914NMU7</accession>
<dbReference type="AlphaFoldDB" id="A0A914NMU7"/>
<evidence type="ECO:0000256" key="2">
    <source>
        <dbReference type="SAM" id="MobiDB-lite"/>
    </source>
</evidence>
<feature type="domain" description="CCHC-type" evidence="3">
    <location>
        <begin position="205"/>
        <end position="220"/>
    </location>
</feature>
<dbReference type="Pfam" id="PF00098">
    <property type="entry name" value="zf-CCHC"/>
    <property type="match status" value="1"/>
</dbReference>
<proteinExistence type="predicted"/>
<keyword evidence="1" id="KW-0863">Zinc-finger</keyword>
<dbReference type="Gene3D" id="4.10.60.10">
    <property type="entry name" value="Zinc finger, CCHC-type"/>
    <property type="match status" value="1"/>
</dbReference>
<feature type="region of interest" description="Disordered" evidence="2">
    <location>
        <begin position="274"/>
        <end position="311"/>
    </location>
</feature>
<dbReference type="GO" id="GO:0008270">
    <property type="term" value="F:zinc ion binding"/>
    <property type="evidence" value="ECO:0007669"/>
    <property type="project" value="UniProtKB-KW"/>
</dbReference>